<protein>
    <submittedName>
        <fullName evidence="2">Uncharacterized protein</fullName>
    </submittedName>
</protein>
<dbReference type="RefSeq" id="WP_005359659.1">
    <property type="nucleotide sequence ID" value="NZ_QRKN01000001.1"/>
</dbReference>
<dbReference type="EMBL" id="QRKN01000001">
    <property type="protein sequence ID" value="RHI25391.1"/>
    <property type="molecule type" value="Genomic_DNA"/>
</dbReference>
<feature type="region of interest" description="Disordered" evidence="1">
    <location>
        <begin position="1"/>
        <end position="36"/>
    </location>
</feature>
<accession>A0A414ZQ69</accession>
<evidence type="ECO:0000313" key="2">
    <source>
        <dbReference type="EMBL" id="RHI25391.1"/>
    </source>
</evidence>
<dbReference type="Proteomes" id="UP000285865">
    <property type="component" value="Unassembled WGS sequence"/>
</dbReference>
<name>A0A414ZQ69_9FIRM</name>
<reference evidence="2 3" key="1">
    <citation type="submission" date="2018-08" db="EMBL/GenBank/DDBJ databases">
        <title>A genome reference for cultivated species of the human gut microbiota.</title>
        <authorList>
            <person name="Zou Y."/>
            <person name="Xue W."/>
            <person name="Luo G."/>
        </authorList>
    </citation>
    <scope>NUCLEOTIDE SEQUENCE [LARGE SCALE GENOMIC DNA]</scope>
    <source>
        <strain evidence="2 3">AM16-11</strain>
    </source>
</reference>
<comment type="caution">
    <text evidence="2">The sequence shown here is derived from an EMBL/GenBank/DDBJ whole genome shotgun (WGS) entry which is preliminary data.</text>
</comment>
<evidence type="ECO:0000256" key="1">
    <source>
        <dbReference type="SAM" id="MobiDB-lite"/>
    </source>
</evidence>
<proteinExistence type="predicted"/>
<dbReference type="AlphaFoldDB" id="A0A414ZQ69"/>
<sequence>MPRASRTATKAEETEQAVNSTAETEKPQETANTNATEERFIYIGPTTNTGLVENTIFTGNRETVEKYLEPTIEKLPQVRLLIVATESLAVCKPKVKTAGTLLNKYYNDVLSLMRKPKED</sequence>
<gene>
    <name evidence="2" type="ORF">DW172_01480</name>
</gene>
<evidence type="ECO:0000313" key="3">
    <source>
        <dbReference type="Proteomes" id="UP000285865"/>
    </source>
</evidence>
<organism evidence="2 3">
    <name type="scientific">Agathobacter rectalis</name>
    <dbReference type="NCBI Taxonomy" id="39491"/>
    <lineage>
        <taxon>Bacteria</taxon>
        <taxon>Bacillati</taxon>
        <taxon>Bacillota</taxon>
        <taxon>Clostridia</taxon>
        <taxon>Lachnospirales</taxon>
        <taxon>Lachnospiraceae</taxon>
        <taxon>Agathobacter</taxon>
    </lineage>
</organism>